<evidence type="ECO:0000313" key="5">
    <source>
        <dbReference type="Proteomes" id="UP000245489"/>
    </source>
</evidence>
<name>A0A316EVA4_9BACT</name>
<dbReference type="Pfam" id="PF06414">
    <property type="entry name" value="Zeta_toxin"/>
    <property type="match status" value="1"/>
</dbReference>
<dbReference type="SUPFAM" id="SSF52540">
    <property type="entry name" value="P-loop containing nucleoside triphosphate hydrolases"/>
    <property type="match status" value="1"/>
</dbReference>
<dbReference type="InterPro" id="IPR010488">
    <property type="entry name" value="Zeta_toxin_domain"/>
</dbReference>
<dbReference type="RefSeq" id="WP_109742682.1">
    <property type="nucleotide sequence ID" value="NZ_QGGO01000008.1"/>
</dbReference>
<dbReference type="OrthoDB" id="9791543at2"/>
<dbReference type="PANTHER" id="PTHR39206:SF1">
    <property type="entry name" value="SLL8004 PROTEIN"/>
    <property type="match status" value="1"/>
</dbReference>
<proteinExistence type="predicted"/>
<accession>A0A316EVA4</accession>
<evidence type="ECO:0000259" key="3">
    <source>
        <dbReference type="Pfam" id="PF06414"/>
    </source>
</evidence>
<keyword evidence="5" id="KW-1185">Reference proteome</keyword>
<protein>
    <submittedName>
        <fullName evidence="4">Putative ABC-type ATPase</fullName>
    </submittedName>
</protein>
<keyword evidence="1" id="KW-0547">Nucleotide-binding</keyword>
<dbReference type="InterPro" id="IPR027417">
    <property type="entry name" value="P-loop_NTPase"/>
</dbReference>
<evidence type="ECO:0000313" key="4">
    <source>
        <dbReference type="EMBL" id="PWK27116.1"/>
    </source>
</evidence>
<comment type="caution">
    <text evidence="4">The sequence shown here is derived from an EMBL/GenBank/DDBJ whole genome shotgun (WGS) entry which is preliminary data.</text>
</comment>
<feature type="domain" description="Zeta toxin" evidence="3">
    <location>
        <begin position="4"/>
        <end position="143"/>
    </location>
</feature>
<dbReference type="GO" id="GO:0005524">
    <property type="term" value="F:ATP binding"/>
    <property type="evidence" value="ECO:0007669"/>
    <property type="project" value="UniProtKB-KW"/>
</dbReference>
<reference evidence="4 5" key="1">
    <citation type="submission" date="2018-05" db="EMBL/GenBank/DDBJ databases">
        <title>Genomic Encyclopedia of Archaeal and Bacterial Type Strains, Phase II (KMG-II): from individual species to whole genera.</title>
        <authorList>
            <person name="Goeker M."/>
        </authorList>
    </citation>
    <scope>NUCLEOTIDE SEQUENCE [LARGE SCALE GENOMIC DNA]</scope>
    <source>
        <strain evidence="4 5">DSM 22214</strain>
    </source>
</reference>
<keyword evidence="2" id="KW-0067">ATP-binding</keyword>
<dbReference type="GO" id="GO:0016301">
    <property type="term" value="F:kinase activity"/>
    <property type="evidence" value="ECO:0007669"/>
    <property type="project" value="InterPro"/>
</dbReference>
<dbReference type="Proteomes" id="UP000245489">
    <property type="component" value="Unassembled WGS sequence"/>
</dbReference>
<gene>
    <name evidence="4" type="ORF">LV89_01930</name>
</gene>
<dbReference type="Gene3D" id="3.40.50.300">
    <property type="entry name" value="P-loop containing nucleotide triphosphate hydrolases"/>
    <property type="match status" value="1"/>
</dbReference>
<dbReference type="AlphaFoldDB" id="A0A316EVA4"/>
<evidence type="ECO:0000256" key="1">
    <source>
        <dbReference type="ARBA" id="ARBA00022741"/>
    </source>
</evidence>
<organism evidence="4 5">
    <name type="scientific">Arcicella aurantiaca</name>
    <dbReference type="NCBI Taxonomy" id="591202"/>
    <lineage>
        <taxon>Bacteria</taxon>
        <taxon>Pseudomonadati</taxon>
        <taxon>Bacteroidota</taxon>
        <taxon>Cytophagia</taxon>
        <taxon>Cytophagales</taxon>
        <taxon>Flectobacillaceae</taxon>
        <taxon>Arcicella</taxon>
    </lineage>
</organism>
<dbReference type="EMBL" id="QGGO01000008">
    <property type="protein sequence ID" value="PWK27116.1"/>
    <property type="molecule type" value="Genomic_DNA"/>
</dbReference>
<evidence type="ECO:0000256" key="2">
    <source>
        <dbReference type="ARBA" id="ARBA00022840"/>
    </source>
</evidence>
<sequence>MEDKYLYIISGCNGAGKTTASFTILPEILDCKEFVNADEIAKGISPFQPEYVSLEAGRIMLNRIKELLSDNHSFAFETTLATKSYKNTIVEAKSKGYTVILLYFWLETISLAKERVKIRFSEGGHNIEHNVIERRYKAGIQNLFDIYLDIVDYALIFDNSQGNHQLIADKSINELLHIIDYVKFNELKSYYYDSTKNP</sequence>
<dbReference type="PANTHER" id="PTHR39206">
    <property type="entry name" value="SLL8004 PROTEIN"/>
    <property type="match status" value="1"/>
</dbReference>